<dbReference type="AlphaFoldDB" id="A0ABD6AAF3"/>
<evidence type="ECO:0000256" key="3">
    <source>
        <dbReference type="ARBA" id="ARBA00022801"/>
    </source>
</evidence>
<evidence type="ECO:0000256" key="1">
    <source>
        <dbReference type="ARBA" id="ARBA00001947"/>
    </source>
</evidence>
<evidence type="ECO:0000313" key="6">
    <source>
        <dbReference type="Proteomes" id="UP001596547"/>
    </source>
</evidence>
<dbReference type="GO" id="GO:0016787">
    <property type="term" value="F:hydrolase activity"/>
    <property type="evidence" value="ECO:0007669"/>
    <property type="project" value="UniProtKB-KW"/>
</dbReference>
<keyword evidence="3" id="KW-0378">Hydrolase</keyword>
<keyword evidence="6" id="KW-1185">Reference proteome</keyword>
<dbReference type="RefSeq" id="WP_276303520.1">
    <property type="nucleotide sequence ID" value="NZ_CP119992.1"/>
</dbReference>
<dbReference type="SUPFAM" id="SSF102215">
    <property type="entry name" value="Creatininase"/>
    <property type="match status" value="1"/>
</dbReference>
<comment type="cofactor">
    <cofactor evidence="1">
        <name>Zn(2+)</name>
        <dbReference type="ChEBI" id="CHEBI:29105"/>
    </cofactor>
</comment>
<dbReference type="PANTHER" id="PTHR35005:SF1">
    <property type="entry name" value="2-AMINO-5-FORMYLAMINO-6-RIBOSYLAMINOPYRIMIDIN-4(3H)-ONE 5'-MONOPHOSPHATE DEFORMYLASE"/>
    <property type="match status" value="1"/>
</dbReference>
<accession>A0ABD6AAF3</accession>
<dbReference type="Proteomes" id="UP001596547">
    <property type="component" value="Unassembled WGS sequence"/>
</dbReference>
<evidence type="ECO:0000256" key="4">
    <source>
        <dbReference type="ARBA" id="ARBA00022833"/>
    </source>
</evidence>
<keyword evidence="4" id="KW-0862">Zinc</keyword>
<dbReference type="Gene3D" id="3.40.50.10310">
    <property type="entry name" value="Creatininase"/>
    <property type="match status" value="1"/>
</dbReference>
<protein>
    <submittedName>
        <fullName evidence="5">Creatininase family protein</fullName>
    </submittedName>
</protein>
<name>A0ABD6AAF3_9EURY</name>
<dbReference type="GO" id="GO:0046872">
    <property type="term" value="F:metal ion binding"/>
    <property type="evidence" value="ECO:0007669"/>
    <property type="project" value="UniProtKB-KW"/>
</dbReference>
<evidence type="ECO:0000313" key="5">
    <source>
        <dbReference type="EMBL" id="MFC7317228.1"/>
    </source>
</evidence>
<proteinExistence type="predicted"/>
<dbReference type="EMBL" id="JBHTBF010000002">
    <property type="protein sequence ID" value="MFC7317228.1"/>
    <property type="molecule type" value="Genomic_DNA"/>
</dbReference>
<organism evidence="5 6">
    <name type="scientific">Halomarina halobia</name>
    <dbReference type="NCBI Taxonomy" id="3033386"/>
    <lineage>
        <taxon>Archaea</taxon>
        <taxon>Methanobacteriati</taxon>
        <taxon>Methanobacteriota</taxon>
        <taxon>Stenosarchaea group</taxon>
        <taxon>Halobacteria</taxon>
        <taxon>Halobacteriales</taxon>
        <taxon>Natronomonadaceae</taxon>
        <taxon>Halomarina</taxon>
    </lineage>
</organism>
<comment type="caution">
    <text evidence="5">The sequence shown here is derived from an EMBL/GenBank/DDBJ whole genome shotgun (WGS) entry which is preliminary data.</text>
</comment>
<keyword evidence="2" id="KW-0479">Metal-binding</keyword>
<reference evidence="5 6" key="1">
    <citation type="journal article" date="2019" name="Int. J. Syst. Evol. Microbiol.">
        <title>The Global Catalogue of Microorganisms (GCM) 10K type strain sequencing project: providing services to taxonomists for standard genome sequencing and annotation.</title>
        <authorList>
            <consortium name="The Broad Institute Genomics Platform"/>
            <consortium name="The Broad Institute Genome Sequencing Center for Infectious Disease"/>
            <person name="Wu L."/>
            <person name="Ma J."/>
        </authorList>
    </citation>
    <scope>NUCLEOTIDE SEQUENCE [LARGE SCALE GENOMIC DNA]</scope>
    <source>
        <strain evidence="5 6">PSR21</strain>
    </source>
</reference>
<sequence>MRLAEQTWTDVAEADARLAFLPTGSTEQHGPHAPLGTDATTAEAVAEAGAAVLDGDAVVAPTIPVGIAEEHRSFDGTLWVTPDTFRRYVREVIESLAYHDLDRVVVVNGHGGNVDALEEVCARVTRDGTARAVPFTWFAGGSPDLPMGHGGARETALLRHVAPDLVREDRVEAAREGAADRWGEWVAGVNLAYDSDEFSGNGVVGDPGAGSAADGEALLAAAAERLAAVATAVDERAERNG</sequence>
<gene>
    <name evidence="5" type="ORF">ACFQPE_10535</name>
</gene>
<dbReference type="Pfam" id="PF02633">
    <property type="entry name" value="Creatininase"/>
    <property type="match status" value="1"/>
</dbReference>
<dbReference type="PANTHER" id="PTHR35005">
    <property type="entry name" value="3-DEHYDRO-SCYLLO-INOSOSE HYDROLASE"/>
    <property type="match status" value="1"/>
</dbReference>
<dbReference type="InterPro" id="IPR024087">
    <property type="entry name" value="Creatininase-like_sf"/>
</dbReference>
<dbReference type="InterPro" id="IPR003785">
    <property type="entry name" value="Creatininase/forma_Hydrolase"/>
</dbReference>
<evidence type="ECO:0000256" key="2">
    <source>
        <dbReference type="ARBA" id="ARBA00022723"/>
    </source>
</evidence>
<dbReference type="GeneID" id="79316115"/>